<gene>
    <name evidence="3" type="ORF">C0Q70_19452</name>
</gene>
<dbReference type="GO" id="GO:0005246">
    <property type="term" value="F:calcium channel regulator activity"/>
    <property type="evidence" value="ECO:0007669"/>
    <property type="project" value="TreeGrafter"/>
</dbReference>
<dbReference type="Gene3D" id="3.40.50.300">
    <property type="entry name" value="P-loop containing nucleotide triphosphate hydrolases"/>
    <property type="match status" value="1"/>
</dbReference>
<dbReference type="GO" id="GO:0005886">
    <property type="term" value="C:plasma membrane"/>
    <property type="evidence" value="ECO:0007669"/>
    <property type="project" value="TreeGrafter"/>
</dbReference>
<protein>
    <recommendedName>
        <fullName evidence="5">Small monomeric GTPase</fullName>
    </recommendedName>
</protein>
<dbReference type="Pfam" id="PF00071">
    <property type="entry name" value="Ras"/>
    <property type="match status" value="1"/>
</dbReference>
<dbReference type="InterPro" id="IPR027417">
    <property type="entry name" value="P-loop_NTPase"/>
</dbReference>
<dbReference type="InterPro" id="IPR001806">
    <property type="entry name" value="Small_GTPase"/>
</dbReference>
<evidence type="ECO:0000256" key="1">
    <source>
        <dbReference type="ARBA" id="ARBA00008846"/>
    </source>
</evidence>
<dbReference type="Proteomes" id="UP000245119">
    <property type="component" value="Linkage Group LG12"/>
</dbReference>
<comment type="similarity">
    <text evidence="1">Belongs to the small GTPase superfamily. RGK family.</text>
</comment>
<dbReference type="SMART" id="SM00175">
    <property type="entry name" value="RAB"/>
    <property type="match status" value="1"/>
</dbReference>
<evidence type="ECO:0000313" key="3">
    <source>
        <dbReference type="EMBL" id="PVD21281.1"/>
    </source>
</evidence>
<dbReference type="OrthoDB" id="5239715at2759"/>
<sequence>MTVTVLLDGEESTIEFIDPPDRNVSISYWIVFIFTPRTARQHKEHSSYIEKAELTENRHLRVSGGPDSSPFIKGQSLSNSLFFTGNICFTPRTSVALHGCRRGKPSFHPISLQLQLLQLSREHLHVDLPVISGGVEQLMDAFVVVFAINEHASFEVAQNLVRFLRVDYGTDRAILLVANKIDLVRKRKVTADEARLVATTFDCKYVETSAALNHYVDELLVGIISQIRLQLSIPFTTIFFPGKEAGKRRKSKKPLCKGPRGFLNKLFRRGGFGNHGGKKDKAVDDLYTL</sequence>
<keyword evidence="4" id="KW-1185">Reference proteome</keyword>
<proteinExistence type="inferred from homology"/>
<dbReference type="GO" id="GO:0005525">
    <property type="term" value="F:GTP binding"/>
    <property type="evidence" value="ECO:0007669"/>
    <property type="project" value="InterPro"/>
</dbReference>
<evidence type="ECO:0008006" key="5">
    <source>
        <dbReference type="Google" id="ProtNLM"/>
    </source>
</evidence>
<dbReference type="PROSITE" id="PS51419">
    <property type="entry name" value="RAB"/>
    <property type="match status" value="1"/>
</dbReference>
<dbReference type="SMART" id="SM00173">
    <property type="entry name" value="RAS"/>
    <property type="match status" value="1"/>
</dbReference>
<dbReference type="InterPro" id="IPR051641">
    <property type="entry name" value="RGK_GTP-binding_reg"/>
</dbReference>
<dbReference type="EMBL" id="PZQS01000012">
    <property type="protein sequence ID" value="PVD21281.1"/>
    <property type="molecule type" value="Genomic_DNA"/>
</dbReference>
<dbReference type="SUPFAM" id="SSF52540">
    <property type="entry name" value="P-loop containing nucleoside triphosphate hydrolases"/>
    <property type="match status" value="1"/>
</dbReference>
<dbReference type="GO" id="GO:0003924">
    <property type="term" value="F:GTPase activity"/>
    <property type="evidence" value="ECO:0007669"/>
    <property type="project" value="InterPro"/>
</dbReference>
<organism evidence="3 4">
    <name type="scientific">Pomacea canaliculata</name>
    <name type="common">Golden apple snail</name>
    <dbReference type="NCBI Taxonomy" id="400727"/>
    <lineage>
        <taxon>Eukaryota</taxon>
        <taxon>Metazoa</taxon>
        <taxon>Spiralia</taxon>
        <taxon>Lophotrochozoa</taxon>
        <taxon>Mollusca</taxon>
        <taxon>Gastropoda</taxon>
        <taxon>Caenogastropoda</taxon>
        <taxon>Architaenioglossa</taxon>
        <taxon>Ampullarioidea</taxon>
        <taxon>Ampullariidae</taxon>
        <taxon>Pomacea</taxon>
    </lineage>
</organism>
<accession>A0A2T7NJD8</accession>
<dbReference type="STRING" id="400727.A0A2T7NJD8"/>
<keyword evidence="2" id="KW-0597">Phosphoprotein</keyword>
<evidence type="ECO:0000313" key="4">
    <source>
        <dbReference type="Proteomes" id="UP000245119"/>
    </source>
</evidence>
<dbReference type="AlphaFoldDB" id="A0A2T7NJD8"/>
<dbReference type="PROSITE" id="PS51421">
    <property type="entry name" value="RAS"/>
    <property type="match status" value="1"/>
</dbReference>
<dbReference type="PANTHER" id="PTHR45775">
    <property type="entry name" value="RAD, GEM/KIR FAMILY MEMBER 2, ISOFORM C"/>
    <property type="match status" value="1"/>
</dbReference>
<name>A0A2T7NJD8_POMCA</name>
<dbReference type="PANTHER" id="PTHR45775:SF6">
    <property type="entry name" value="RAD, GEM_KIR FAMILY MEMBER 2, ISOFORM C"/>
    <property type="match status" value="1"/>
</dbReference>
<evidence type="ECO:0000256" key="2">
    <source>
        <dbReference type="ARBA" id="ARBA00022553"/>
    </source>
</evidence>
<comment type="caution">
    <text evidence="3">The sequence shown here is derived from an EMBL/GenBank/DDBJ whole genome shotgun (WGS) entry which is preliminary data.</text>
</comment>
<reference evidence="3 4" key="1">
    <citation type="submission" date="2018-04" db="EMBL/GenBank/DDBJ databases">
        <title>The genome of golden apple snail Pomacea canaliculata provides insight into stress tolerance and invasive adaptation.</title>
        <authorList>
            <person name="Liu C."/>
            <person name="Liu B."/>
            <person name="Ren Y."/>
            <person name="Zhang Y."/>
            <person name="Wang H."/>
            <person name="Li S."/>
            <person name="Jiang F."/>
            <person name="Yin L."/>
            <person name="Zhang G."/>
            <person name="Qian W."/>
            <person name="Fan W."/>
        </authorList>
    </citation>
    <scope>NUCLEOTIDE SEQUENCE [LARGE SCALE GENOMIC DNA]</scope>
    <source>
        <strain evidence="3">SZHN2017</strain>
        <tissue evidence="3">Muscle</tissue>
    </source>
</reference>